<feature type="transmembrane region" description="Helical" evidence="6">
    <location>
        <begin position="12"/>
        <end position="30"/>
    </location>
</feature>
<feature type="transmembrane region" description="Helical" evidence="6">
    <location>
        <begin position="159"/>
        <end position="185"/>
    </location>
</feature>
<evidence type="ECO:0000259" key="7">
    <source>
        <dbReference type="PROSITE" id="PS50850"/>
    </source>
</evidence>
<evidence type="ECO:0000313" key="8">
    <source>
        <dbReference type="EMBL" id="PLV13598.1"/>
    </source>
</evidence>
<feature type="transmembrane region" description="Helical" evidence="6">
    <location>
        <begin position="62"/>
        <end position="80"/>
    </location>
</feature>
<evidence type="ECO:0000256" key="5">
    <source>
        <dbReference type="ARBA" id="ARBA00023136"/>
    </source>
</evidence>
<feature type="transmembrane region" description="Helical" evidence="6">
    <location>
        <begin position="132"/>
        <end position="153"/>
    </location>
</feature>
<keyword evidence="5 6" id="KW-0472">Membrane</keyword>
<evidence type="ECO:0000256" key="1">
    <source>
        <dbReference type="ARBA" id="ARBA00004141"/>
    </source>
</evidence>
<evidence type="ECO:0000256" key="3">
    <source>
        <dbReference type="ARBA" id="ARBA00022692"/>
    </source>
</evidence>
<keyword evidence="9" id="KW-1185">Reference proteome</keyword>
<name>A0ABX4TZI9_PSEDL</name>
<comment type="caution">
    <text evidence="8">The sequence shown here is derived from an EMBL/GenBank/DDBJ whole genome shotgun (WGS) entry which is preliminary data.</text>
</comment>
<organism evidence="8 9">
    <name type="scientific">Pseudomonas plecoglossicida</name>
    <dbReference type="NCBI Taxonomy" id="70775"/>
    <lineage>
        <taxon>Bacteria</taxon>
        <taxon>Pseudomonadati</taxon>
        <taxon>Pseudomonadota</taxon>
        <taxon>Gammaproteobacteria</taxon>
        <taxon>Pseudomonadales</taxon>
        <taxon>Pseudomonadaceae</taxon>
        <taxon>Pseudomonas</taxon>
    </lineage>
</organism>
<feature type="transmembrane region" description="Helical" evidence="6">
    <location>
        <begin position="100"/>
        <end position="120"/>
    </location>
</feature>
<evidence type="ECO:0000256" key="6">
    <source>
        <dbReference type="SAM" id="Phobius"/>
    </source>
</evidence>
<dbReference type="PANTHER" id="PTHR23505">
    <property type="entry name" value="SPINSTER"/>
    <property type="match status" value="1"/>
</dbReference>
<feature type="transmembrane region" description="Helical" evidence="6">
    <location>
        <begin position="197"/>
        <end position="216"/>
    </location>
</feature>
<reference evidence="8 9" key="1">
    <citation type="submission" date="2017-12" db="EMBL/GenBank/DDBJ databases">
        <title>Detection of the carbapenemase gene blaVIM-5 in members of the Pseudomonas putida group isolated from polluted Nigerian wetlands.</title>
        <authorList>
            <person name="Adelowo O."/>
            <person name="Vollmers J."/>
            <person name="Maeusezahl I."/>
            <person name="Kaster A.-K."/>
            <person name="Mueller J.A."/>
        </authorList>
    </citation>
    <scope>NUCLEOTIDE SEQUENCE [LARGE SCALE GENOMIC DNA]</scope>
    <source>
        <strain evidence="8 9">MR69</strain>
    </source>
</reference>
<dbReference type="SUPFAM" id="SSF103473">
    <property type="entry name" value="MFS general substrate transporter"/>
    <property type="match status" value="1"/>
</dbReference>
<sequence>MLPTMEPWRMTLLIVSLPGIILAGVVALTIREPARVNDNEGAPQSDSATAVLRFLKDNARTFLPFFIGPGLISSLTLGIMSWAPTLLVRIHGLQASEASYIFGAFGMPASLLGTFTLPWLATRLQERGRHDAVMLVLMLCVLLPIPAIVHGMLSPHYWAMVLGLVMTMMFLPSVTVMTCLGLQLISPSRMRARNVALNLLVINLFGYTVGPFVSGFLADRVFSGPTAIASALAVMAAAIGPLTLLCYFLARKGFRDMVRSSAT</sequence>
<feature type="domain" description="Major facilitator superfamily (MFS) profile" evidence="7">
    <location>
        <begin position="1"/>
        <end position="255"/>
    </location>
</feature>
<comment type="subcellular location">
    <subcellularLocation>
        <location evidence="1">Membrane</location>
        <topology evidence="1">Multi-pass membrane protein</topology>
    </subcellularLocation>
</comment>
<gene>
    <name evidence="8" type="ORF">CXG47_15075</name>
</gene>
<evidence type="ECO:0000256" key="2">
    <source>
        <dbReference type="ARBA" id="ARBA00022448"/>
    </source>
</evidence>
<dbReference type="InterPro" id="IPR044770">
    <property type="entry name" value="MFS_spinster-like"/>
</dbReference>
<protein>
    <recommendedName>
        <fullName evidence="7">Major facilitator superfamily (MFS) profile domain-containing protein</fullName>
    </recommendedName>
</protein>
<dbReference type="PANTHER" id="PTHR23505:SF79">
    <property type="entry name" value="PROTEIN SPINSTER"/>
    <property type="match status" value="1"/>
</dbReference>
<dbReference type="InterPro" id="IPR020846">
    <property type="entry name" value="MFS_dom"/>
</dbReference>
<keyword evidence="4 6" id="KW-1133">Transmembrane helix</keyword>
<keyword evidence="2" id="KW-0813">Transport</keyword>
<evidence type="ECO:0000313" key="9">
    <source>
        <dbReference type="Proteomes" id="UP000234744"/>
    </source>
</evidence>
<proteinExistence type="predicted"/>
<dbReference type="Pfam" id="PF07690">
    <property type="entry name" value="MFS_1"/>
    <property type="match status" value="1"/>
</dbReference>
<accession>A0ABX4TZI9</accession>
<evidence type="ECO:0000256" key="4">
    <source>
        <dbReference type="ARBA" id="ARBA00022989"/>
    </source>
</evidence>
<dbReference type="PROSITE" id="PS50850">
    <property type="entry name" value="MFS"/>
    <property type="match status" value="1"/>
</dbReference>
<dbReference type="InterPro" id="IPR011701">
    <property type="entry name" value="MFS"/>
</dbReference>
<dbReference type="Gene3D" id="1.20.1250.20">
    <property type="entry name" value="MFS general substrate transporter like domains"/>
    <property type="match status" value="1"/>
</dbReference>
<dbReference type="InterPro" id="IPR036259">
    <property type="entry name" value="MFS_trans_sf"/>
</dbReference>
<feature type="transmembrane region" description="Helical" evidence="6">
    <location>
        <begin position="228"/>
        <end position="250"/>
    </location>
</feature>
<dbReference type="EMBL" id="PJCJ01000008">
    <property type="protein sequence ID" value="PLV13598.1"/>
    <property type="molecule type" value="Genomic_DNA"/>
</dbReference>
<keyword evidence="3 6" id="KW-0812">Transmembrane</keyword>
<dbReference type="Proteomes" id="UP000234744">
    <property type="component" value="Unassembled WGS sequence"/>
</dbReference>